<proteinExistence type="predicted"/>
<dbReference type="AlphaFoldDB" id="A0A498IK06"/>
<reference evidence="1 2" key="1">
    <citation type="submission" date="2018-10" db="EMBL/GenBank/DDBJ databases">
        <title>A high-quality apple genome assembly.</title>
        <authorList>
            <person name="Hu J."/>
        </authorList>
    </citation>
    <scope>NUCLEOTIDE SEQUENCE [LARGE SCALE GENOMIC DNA]</scope>
    <source>
        <strain evidence="2">cv. HFTH1</strain>
        <tissue evidence="1">Young leaf</tissue>
    </source>
</reference>
<keyword evidence="2" id="KW-1185">Reference proteome</keyword>
<name>A0A498IK06_MALDO</name>
<protein>
    <submittedName>
        <fullName evidence="1">Uncharacterized protein</fullName>
    </submittedName>
</protein>
<comment type="caution">
    <text evidence="1">The sequence shown here is derived from an EMBL/GenBank/DDBJ whole genome shotgun (WGS) entry which is preliminary data.</text>
</comment>
<organism evidence="1 2">
    <name type="scientific">Malus domestica</name>
    <name type="common">Apple</name>
    <name type="synonym">Pyrus malus</name>
    <dbReference type="NCBI Taxonomy" id="3750"/>
    <lineage>
        <taxon>Eukaryota</taxon>
        <taxon>Viridiplantae</taxon>
        <taxon>Streptophyta</taxon>
        <taxon>Embryophyta</taxon>
        <taxon>Tracheophyta</taxon>
        <taxon>Spermatophyta</taxon>
        <taxon>Magnoliopsida</taxon>
        <taxon>eudicotyledons</taxon>
        <taxon>Gunneridae</taxon>
        <taxon>Pentapetalae</taxon>
        <taxon>rosids</taxon>
        <taxon>fabids</taxon>
        <taxon>Rosales</taxon>
        <taxon>Rosaceae</taxon>
        <taxon>Amygdaloideae</taxon>
        <taxon>Maleae</taxon>
        <taxon>Malus</taxon>
    </lineage>
</organism>
<accession>A0A498IK06</accession>
<evidence type="ECO:0000313" key="2">
    <source>
        <dbReference type="Proteomes" id="UP000290289"/>
    </source>
</evidence>
<gene>
    <name evidence="1" type="ORF">DVH24_035014</name>
</gene>
<evidence type="ECO:0000313" key="1">
    <source>
        <dbReference type="EMBL" id="RXH81593.1"/>
    </source>
</evidence>
<dbReference type="EMBL" id="RDQH01000338">
    <property type="protein sequence ID" value="RXH81593.1"/>
    <property type="molecule type" value="Genomic_DNA"/>
</dbReference>
<dbReference type="Proteomes" id="UP000290289">
    <property type="component" value="Chromosome 12"/>
</dbReference>
<sequence length="124" mass="14356">MVYFLTTMWDVSSVNFICFTNGRGSLLSSILVNSMEWSKISPNLAWLVDAGGCMLLDIFNKQYLEQSEILILLQFFQYWRHRNVEGFRIFQGAMYVNESSSLPFRDFFQSDLIPSSFVDSASLH</sequence>